<feature type="domain" description="Transglutaminase-like" evidence="2">
    <location>
        <begin position="410"/>
        <end position="479"/>
    </location>
</feature>
<dbReference type="Pfam" id="PF11992">
    <property type="entry name" value="TgpA_N"/>
    <property type="match status" value="1"/>
</dbReference>
<dbReference type="PANTHER" id="PTHR42736">
    <property type="entry name" value="PROTEIN-GLUTAMINE GAMMA-GLUTAMYLTRANSFERASE"/>
    <property type="match status" value="1"/>
</dbReference>
<dbReference type="Proteomes" id="UP000175691">
    <property type="component" value="Unassembled WGS sequence"/>
</dbReference>
<name>A0A1E7ZG36_9ALTE</name>
<keyword evidence="1" id="KW-0812">Transmembrane</keyword>
<feature type="transmembrane region" description="Helical" evidence="1">
    <location>
        <begin position="557"/>
        <end position="577"/>
    </location>
</feature>
<dbReference type="AlphaFoldDB" id="A0A1E7ZG36"/>
<dbReference type="Pfam" id="PF01841">
    <property type="entry name" value="Transglut_core"/>
    <property type="match status" value="1"/>
</dbReference>
<dbReference type="InterPro" id="IPR052901">
    <property type="entry name" value="Bact_TGase-like"/>
</dbReference>
<feature type="transmembrane region" description="Helical" evidence="1">
    <location>
        <begin position="132"/>
        <end position="151"/>
    </location>
</feature>
<dbReference type="Gene3D" id="3.10.620.30">
    <property type="match status" value="1"/>
</dbReference>
<proteinExistence type="predicted"/>
<evidence type="ECO:0000313" key="3">
    <source>
        <dbReference type="EMBL" id="OFC72402.1"/>
    </source>
</evidence>
<dbReference type="EMBL" id="MDHN01000005">
    <property type="protein sequence ID" value="OFC72402.1"/>
    <property type="molecule type" value="Genomic_DNA"/>
</dbReference>
<dbReference type="InterPro" id="IPR021878">
    <property type="entry name" value="TgpA_N"/>
</dbReference>
<evidence type="ECO:0000256" key="1">
    <source>
        <dbReference type="SAM" id="Phobius"/>
    </source>
</evidence>
<accession>A0A1E7ZG36</accession>
<dbReference type="InterPro" id="IPR038765">
    <property type="entry name" value="Papain-like_cys_pep_sf"/>
</dbReference>
<gene>
    <name evidence="3" type="ORF">BFC18_03430</name>
</gene>
<dbReference type="SUPFAM" id="SSF54001">
    <property type="entry name" value="Cysteine proteinases"/>
    <property type="match status" value="1"/>
</dbReference>
<organism evidence="3 4">
    <name type="scientific">Alteromonas confluentis</name>
    <dbReference type="NCBI Taxonomy" id="1656094"/>
    <lineage>
        <taxon>Bacteria</taxon>
        <taxon>Pseudomonadati</taxon>
        <taxon>Pseudomonadota</taxon>
        <taxon>Gammaproteobacteria</taxon>
        <taxon>Alteromonadales</taxon>
        <taxon>Alteromonadaceae</taxon>
        <taxon>Alteromonas/Salinimonas group</taxon>
        <taxon>Alteromonas</taxon>
    </lineage>
</organism>
<feature type="transmembrane region" description="Helical" evidence="1">
    <location>
        <begin position="108"/>
        <end position="126"/>
    </location>
</feature>
<keyword evidence="1" id="KW-1133">Transmembrane helix</keyword>
<feature type="transmembrane region" description="Helical" evidence="1">
    <location>
        <begin position="61"/>
        <end position="77"/>
    </location>
</feature>
<dbReference type="STRING" id="1656094.BFC18_03430"/>
<feature type="transmembrane region" description="Helical" evidence="1">
    <location>
        <begin position="163"/>
        <end position="181"/>
    </location>
</feature>
<sequence length="673" mass="76885">MAPSLPVAGNRDSLLISLFFLVLSLSLFGQIHLWVLLLCICAAVVRICLYSGLYNHMPGRRMVNLLALLAGVALVTTSNNVDFLRVMVNLLLMASSLKLMLLSKRRDFFQLFICGIFLLACGFIFYQSLGRTLFCAAMFIVLLFILFSAHNPSAGFAFRRNKSAILMLQALPIALMLFVFMPRIPPLWKMPEGKSTETGLTDKITPGDIANLAQSEDLAFSATFTTALPAQQSRYWRAMTLEYFDGKSWSASETRLYAQVQLQQMRREFYPAVSGEALRYEVVTEPTQKTWLYALDTAVPDSAASGQALWQGWNYQLSALQPVYSRFAYQVASYPQTQRVSSNLALDKAINTQVPERGNPQTREWVNSLRQQHPWDNDFAVALMDYFADEGFEYTLTPPAMLVDPVDRFMFDAKVGFCAHYASAMSYAFRLAGIPARVVSGYQGGTPINDNTINVYQYDAHAWVEALIDGYWRTFDPTTVVAPSRILEGFEHAARFSNEMQGEHPLNGINQWQVFEYFRILNARMDYLWNRWVLGFDNNDQTDVFKRLLGDISTLKMSILSFGLFALTALLLTLYFVPSWRRKAISKHQKRYLTTIESIEKQFNIRRDNRSPRQFYEHYKAIFPPRLSQALLALTQEYEAIEYGGHSQGVEKINQRCRLVYQALRDTYPRSRC</sequence>
<feature type="transmembrane region" description="Helical" evidence="1">
    <location>
        <begin position="83"/>
        <end position="101"/>
    </location>
</feature>
<keyword evidence="1" id="KW-0472">Membrane</keyword>
<protein>
    <recommendedName>
        <fullName evidence="2">Transglutaminase-like domain-containing protein</fullName>
    </recommendedName>
</protein>
<evidence type="ECO:0000313" key="4">
    <source>
        <dbReference type="Proteomes" id="UP000175691"/>
    </source>
</evidence>
<feature type="transmembrane region" description="Helical" evidence="1">
    <location>
        <begin position="12"/>
        <end position="28"/>
    </location>
</feature>
<reference evidence="3 4" key="1">
    <citation type="submission" date="2016-08" db="EMBL/GenBank/DDBJ databases">
        <authorList>
            <person name="Seilhamer J.J."/>
        </authorList>
    </citation>
    <scope>NUCLEOTIDE SEQUENCE [LARGE SCALE GENOMIC DNA]</scope>
    <source>
        <strain evidence="3 4">KCTC 42603</strain>
    </source>
</reference>
<dbReference type="PANTHER" id="PTHR42736:SF1">
    <property type="entry name" value="PROTEIN-GLUTAMINE GAMMA-GLUTAMYLTRANSFERASE"/>
    <property type="match status" value="1"/>
</dbReference>
<comment type="caution">
    <text evidence="3">The sequence shown here is derived from an EMBL/GenBank/DDBJ whole genome shotgun (WGS) entry which is preliminary data.</text>
</comment>
<evidence type="ECO:0000259" key="2">
    <source>
        <dbReference type="SMART" id="SM00460"/>
    </source>
</evidence>
<keyword evidence="4" id="KW-1185">Reference proteome</keyword>
<dbReference type="SMART" id="SM00460">
    <property type="entry name" value="TGc"/>
    <property type="match status" value="1"/>
</dbReference>
<dbReference type="InterPro" id="IPR002931">
    <property type="entry name" value="Transglutaminase-like"/>
</dbReference>